<feature type="compositionally biased region" description="Basic and acidic residues" evidence="6">
    <location>
        <begin position="562"/>
        <end position="578"/>
    </location>
</feature>
<feature type="region of interest" description="Disordered" evidence="6">
    <location>
        <begin position="207"/>
        <end position="232"/>
    </location>
</feature>
<dbReference type="Gene3D" id="1.25.40.180">
    <property type="match status" value="3"/>
</dbReference>
<feature type="region of interest" description="Disordered" evidence="6">
    <location>
        <begin position="391"/>
        <end position="462"/>
    </location>
</feature>
<gene>
    <name evidence="9" type="ORF">AS27_14139</name>
</gene>
<keyword evidence="4" id="KW-0810">Translation regulation</keyword>
<keyword evidence="3" id="KW-0597">Phosphoprotein</keyword>
<dbReference type="SUPFAM" id="SSF48371">
    <property type="entry name" value="ARM repeat"/>
    <property type="match status" value="3"/>
</dbReference>
<dbReference type="InterPro" id="IPR003891">
    <property type="entry name" value="Initiation_fac_eIF4g_MI"/>
</dbReference>
<dbReference type="Pfam" id="PF02847">
    <property type="entry name" value="MA3"/>
    <property type="match status" value="1"/>
</dbReference>
<dbReference type="Proteomes" id="UP000053286">
    <property type="component" value="Unassembled WGS sequence"/>
</dbReference>
<dbReference type="InterPro" id="IPR016024">
    <property type="entry name" value="ARM-type_fold"/>
</dbReference>
<feature type="compositionally biased region" description="Polar residues" evidence="6">
    <location>
        <begin position="210"/>
        <end position="231"/>
    </location>
</feature>
<evidence type="ECO:0000256" key="2">
    <source>
        <dbReference type="ARBA" id="ARBA00022540"/>
    </source>
</evidence>
<evidence type="ECO:0000259" key="7">
    <source>
        <dbReference type="PROSITE" id="PS51363"/>
    </source>
</evidence>
<feature type="compositionally biased region" description="Basic and acidic residues" evidence="6">
    <location>
        <begin position="1168"/>
        <end position="1206"/>
    </location>
</feature>
<dbReference type="CDD" id="cd11559">
    <property type="entry name" value="W2_eIF4G1_like"/>
    <property type="match status" value="1"/>
</dbReference>
<dbReference type="FunFam" id="1.25.40.180:FF:000003">
    <property type="entry name" value="Putative eukaryotic translation initiation factor 4 gamma 1"/>
    <property type="match status" value="1"/>
</dbReference>
<evidence type="ECO:0000313" key="9">
    <source>
        <dbReference type="EMBL" id="KFM13486.1"/>
    </source>
</evidence>
<feature type="domain" description="W2" evidence="7">
    <location>
        <begin position="1411"/>
        <end position="1521"/>
    </location>
</feature>
<dbReference type="GO" id="GO:0006417">
    <property type="term" value="P:regulation of translation"/>
    <property type="evidence" value="ECO:0007669"/>
    <property type="project" value="UniProtKB-KW"/>
</dbReference>
<keyword evidence="10" id="KW-1185">Reference proteome</keyword>
<feature type="domain" description="MI" evidence="8">
    <location>
        <begin position="1224"/>
        <end position="1346"/>
    </location>
</feature>
<dbReference type="GO" id="GO:0003743">
    <property type="term" value="F:translation initiation factor activity"/>
    <property type="evidence" value="ECO:0007669"/>
    <property type="project" value="UniProtKB-KW"/>
</dbReference>
<feature type="compositionally biased region" description="Polar residues" evidence="6">
    <location>
        <begin position="1091"/>
        <end position="1108"/>
    </location>
</feature>
<dbReference type="PROSITE" id="PS51366">
    <property type="entry name" value="MI"/>
    <property type="match status" value="1"/>
</dbReference>
<feature type="compositionally biased region" description="Acidic residues" evidence="6">
    <location>
        <begin position="344"/>
        <end position="355"/>
    </location>
</feature>
<dbReference type="EMBL" id="KL226392">
    <property type="protein sequence ID" value="KFM13486.1"/>
    <property type="molecule type" value="Genomic_DNA"/>
</dbReference>
<dbReference type="PANTHER" id="PTHR23253:SF10">
    <property type="entry name" value="EUKARYOTIC TRANSLATION INITIATION FACTOR 4 GAMMA 1"/>
    <property type="match status" value="1"/>
</dbReference>
<dbReference type="InterPro" id="IPR003890">
    <property type="entry name" value="MIF4G-like_typ-3"/>
</dbReference>
<protein>
    <submittedName>
        <fullName evidence="9">Eukaryotic translation initiation factor 4 gamma 1</fullName>
    </submittedName>
</protein>
<dbReference type="GO" id="GO:0003729">
    <property type="term" value="F:mRNA binding"/>
    <property type="evidence" value="ECO:0007669"/>
    <property type="project" value="TreeGrafter"/>
</dbReference>
<evidence type="ECO:0000313" key="10">
    <source>
        <dbReference type="Proteomes" id="UP000053286"/>
    </source>
</evidence>
<keyword evidence="2 9" id="KW-0396">Initiation factor</keyword>
<name>A0A087RJ32_APTFO</name>
<evidence type="ECO:0000256" key="5">
    <source>
        <dbReference type="ARBA" id="ARBA00022917"/>
    </source>
</evidence>
<evidence type="ECO:0000256" key="1">
    <source>
        <dbReference type="ARBA" id="ARBA00005775"/>
    </source>
</evidence>
<feature type="region of interest" description="Disordered" evidence="6">
    <location>
        <begin position="344"/>
        <end position="372"/>
    </location>
</feature>
<dbReference type="SMART" id="SM00544">
    <property type="entry name" value="MA3"/>
    <property type="match status" value="1"/>
</dbReference>
<proteinExistence type="inferred from homology"/>
<evidence type="ECO:0000256" key="3">
    <source>
        <dbReference type="ARBA" id="ARBA00022553"/>
    </source>
</evidence>
<evidence type="ECO:0000256" key="4">
    <source>
        <dbReference type="ARBA" id="ARBA00022845"/>
    </source>
</evidence>
<feature type="compositionally biased region" description="Pro residues" evidence="6">
    <location>
        <begin position="14"/>
        <end position="29"/>
    </location>
</feature>
<comment type="similarity">
    <text evidence="1">Belongs to the eukaryotic initiation factor 4G family.</text>
</comment>
<feature type="compositionally biased region" description="Polar residues" evidence="6">
    <location>
        <begin position="41"/>
        <end position="53"/>
    </location>
</feature>
<dbReference type="GO" id="GO:0016281">
    <property type="term" value="C:eukaryotic translation initiation factor 4F complex"/>
    <property type="evidence" value="ECO:0007669"/>
    <property type="project" value="TreeGrafter"/>
</dbReference>
<accession>A0A087RJ32</accession>
<evidence type="ECO:0000259" key="8">
    <source>
        <dbReference type="PROSITE" id="PS51366"/>
    </source>
</evidence>
<dbReference type="FunFam" id="1.25.40.180:FF:000042">
    <property type="entry name" value="Eukaryotic translation initiation factor 4 gamma"/>
    <property type="match status" value="1"/>
</dbReference>
<feature type="non-terminal residue" evidence="9">
    <location>
        <position position="1521"/>
    </location>
</feature>
<dbReference type="SMART" id="SM00543">
    <property type="entry name" value="MIF4G"/>
    <property type="match status" value="1"/>
</dbReference>
<keyword evidence="5" id="KW-0648">Protein biosynthesis</keyword>
<dbReference type="STRING" id="9233.A0A087RJ32"/>
<dbReference type="Pfam" id="PF02854">
    <property type="entry name" value="MIF4G"/>
    <property type="match status" value="1"/>
</dbReference>
<dbReference type="PANTHER" id="PTHR23253">
    <property type="entry name" value="EUKARYOTIC TRANSLATION INITIATION FACTOR 4 GAMMA"/>
    <property type="match status" value="1"/>
</dbReference>
<feature type="compositionally biased region" description="Low complexity" evidence="6">
    <location>
        <begin position="1079"/>
        <end position="1089"/>
    </location>
</feature>
<dbReference type="PROSITE" id="PS51363">
    <property type="entry name" value="W2"/>
    <property type="match status" value="1"/>
</dbReference>
<dbReference type="FunFam" id="1.25.40.180:FF:000001">
    <property type="entry name" value="Eukaryotic translation initiation factor 4 gamma, 3, putative"/>
    <property type="match status" value="1"/>
</dbReference>
<feature type="region of interest" description="Disordered" evidence="6">
    <location>
        <begin position="999"/>
        <end position="1225"/>
    </location>
</feature>
<evidence type="ECO:0000256" key="6">
    <source>
        <dbReference type="SAM" id="MobiDB-lite"/>
    </source>
</evidence>
<feature type="region of interest" description="Disordered" evidence="6">
    <location>
        <begin position="526"/>
        <end position="578"/>
    </location>
</feature>
<feature type="region of interest" description="Disordered" evidence="6">
    <location>
        <begin position="1"/>
        <end position="62"/>
    </location>
</feature>
<sequence length="1521" mass="168297">MNKAPQPTGGAPTAPHPAPSPGLPQPTFPPGQTAPVVFNPAPTSQMNTPSQPRQVRALPQVGGSDVGGIQQLSASWLGNVTRRPGPPAHVYSAASQVMMIPSQISYPPSQGAYYIPGQGRSTYVVPTQQYPVQPGAPSFYPGASPTEFGTYAGAYYPAQGVQQFPAGGPAARFFVRHPPPIPPKRERKTIRIRDPNQGGKDITEEIMSGARTSSTPTPPQAGSSLEPQANGETPHVAVIVRPGKCPRQGVDDRPKPALVVSKPVSLEPSKSASPSPPPPLIPEVEPVVLSAVTLVPMEPPVDADTKAELGEAPPDPHKTFSAITTVPGTVELPLVPAPDMDTVAAEEEEEEEEEVVAIPLPEPAPQAPEATELVPEAPVCQPVLVPAPVPVPTSPSPITQPEELPLPNEGTSKAEPSEEQAESDVSPISEPEEPAQPGTPASPPAEEEEEESAGAREGSVYGGRGVYGCIPVRAALQRGFLSFTSLPLLPVAVSVPKKKRRMKELNKKEAVGDLLDAFKEVSVPGVASEAENKPPASAPAREVEDAAPARPQEESEETWEEKEDKLAPEKGKAADQKYRYKEEQWKPLNPEEKKRYDREFLLGFQFIFASMQKPEGLPQITDVVLDKANKTPLRALDPIRLSGMNCSPDFTPSFANLGRPVMGNRGLSKELSFFFLCQPSGLGPRRSQQSQRKEPRKIIATVSLNEDVKLNKAEKAWKPSSKRASEEEDPENIKTQELLRRVRSILNKLTPQMFQQLMKQVMELSIDTEERLKGVIDLVFEKAISEPNFSVAYANMCRCLMGLKVPTTDKPTVTVNFRKLLLNRCQKEFEKDKDDDEIFEKRQKEMDDASAPEEKARMKDELEEARDKARRRSLGNIKFIGELFKLKMLTEAIMHDCVVKLLKNHDEESLECLCRLLTTIGKDLDFEKAKPRMDQYFNQMEKIIKEKKTSSRIRFMLQDVIDLRQNSWVPRRGDQGPKTIDQIHKEAEMEEHREHIKVQQLMSKDKRRGPPGPSSSGGRGSLVADDGWNTVPISKGNRPIDTSRLTKITKPGSIDSNNQLFAPGGRLSWGKGSSGGSGAKPADSASDSGRPATSTLNRFSALQQSTPAESLESRRVVQRSSSSRDRSEKAGDRGDRESRSEKGSDRLERPDRGERSDRNRSALTKRSFSKETEDRSREREKQGGPEAVRKAASMTEERDRSRETIKQEPAPPAASPKPALSEEELEKKSKAIIEEYLHINDMKEALQCVQELGSPSSLYIFVQNGIESTLERSTISREHMGVLLCQLVKAGTLSKEQYYKGLREILEIAEDMEIDIPHIWLYLAELITPILQEEGIPMDELFREITKPLVPIGKATTLLVEVLGLLCKGMSQKTAGKLWRDGGLSWKEFLPEDQDVNKFVTEQKLEYTMGDSSDTPSRKELTSEELCKQMDKLLKENPNNQRIYDWIEANLSEQQVSSNTFIRALMTSVCHSAIVFENPYRVDAVVIRNQAKLLQKYLRDEQKELQALYALQALVVKLDQP</sequence>
<feature type="compositionally biased region" description="Low complexity" evidence="6">
    <location>
        <begin position="1"/>
        <end position="13"/>
    </location>
</feature>
<organism evidence="9 10">
    <name type="scientific">Aptenodytes forsteri</name>
    <name type="common">Emperor penguin</name>
    <dbReference type="NCBI Taxonomy" id="9233"/>
    <lineage>
        <taxon>Eukaryota</taxon>
        <taxon>Metazoa</taxon>
        <taxon>Chordata</taxon>
        <taxon>Craniata</taxon>
        <taxon>Vertebrata</taxon>
        <taxon>Euteleostomi</taxon>
        <taxon>Archelosauria</taxon>
        <taxon>Archosauria</taxon>
        <taxon>Dinosauria</taxon>
        <taxon>Saurischia</taxon>
        <taxon>Theropoda</taxon>
        <taxon>Coelurosauria</taxon>
        <taxon>Aves</taxon>
        <taxon>Neognathae</taxon>
        <taxon>Neoaves</taxon>
        <taxon>Aequornithes</taxon>
        <taxon>Sphenisciformes</taxon>
        <taxon>Spheniscidae</taxon>
        <taxon>Aptenodytes</taxon>
    </lineage>
</organism>
<reference evidence="9 10" key="1">
    <citation type="submission" date="2014-04" db="EMBL/GenBank/DDBJ databases">
        <title>Genome evolution of avian class.</title>
        <authorList>
            <person name="Zhang G."/>
            <person name="Li C."/>
        </authorList>
    </citation>
    <scope>NUCLEOTIDE SEQUENCE [LARGE SCALE GENOMIC DNA]</scope>
    <source>
        <strain evidence="9">BGI_AS27</strain>
    </source>
</reference>
<dbReference type="InterPro" id="IPR003307">
    <property type="entry name" value="W2_domain"/>
</dbReference>
<feature type="compositionally biased region" description="Basic and acidic residues" evidence="6">
    <location>
        <begin position="1122"/>
        <end position="1160"/>
    </location>
</feature>